<dbReference type="InterPro" id="IPR014780">
    <property type="entry name" value="tRNA_psdUridine_synth_TruB"/>
</dbReference>
<evidence type="ECO:0000259" key="6">
    <source>
        <dbReference type="Pfam" id="PF01509"/>
    </source>
</evidence>
<dbReference type="EMBL" id="WVUD01000044">
    <property type="protein sequence ID" value="MYL84831.1"/>
    <property type="molecule type" value="Genomic_DNA"/>
</dbReference>
<dbReference type="EC" id="5.4.99.25" evidence="5"/>
<dbReference type="GO" id="GO:0031119">
    <property type="term" value="P:tRNA pseudouridine synthesis"/>
    <property type="evidence" value="ECO:0007669"/>
    <property type="project" value="UniProtKB-UniRule"/>
</dbReference>
<dbReference type="GO" id="GO:0160148">
    <property type="term" value="F:tRNA pseudouridine(55) synthase activity"/>
    <property type="evidence" value="ECO:0007669"/>
    <property type="project" value="UniProtKB-EC"/>
</dbReference>
<dbReference type="AlphaFoldDB" id="A0A7C9N3S5"/>
<protein>
    <recommendedName>
        <fullName evidence="5">tRNA pseudouridine synthase B</fullName>
        <ecNumber evidence="5">5.4.99.25</ecNumber>
    </recommendedName>
    <alternativeName>
        <fullName evidence="5">tRNA pseudouridine(55) synthase</fullName>
        <shortName evidence="5">Psi55 synthase</shortName>
    </alternativeName>
    <alternativeName>
        <fullName evidence="5">tRNA pseudouridylate synthase</fullName>
    </alternativeName>
    <alternativeName>
        <fullName evidence="5">tRNA-uridine isomerase</fullName>
    </alternativeName>
</protein>
<accession>A0A7C9N3S5</accession>
<dbReference type="GO" id="GO:0003723">
    <property type="term" value="F:RNA binding"/>
    <property type="evidence" value="ECO:0007669"/>
    <property type="project" value="InterPro"/>
</dbReference>
<comment type="catalytic activity">
    <reaction evidence="1 5">
        <text>uridine(55) in tRNA = pseudouridine(55) in tRNA</text>
        <dbReference type="Rhea" id="RHEA:42532"/>
        <dbReference type="Rhea" id="RHEA-COMP:10101"/>
        <dbReference type="Rhea" id="RHEA-COMP:10102"/>
        <dbReference type="ChEBI" id="CHEBI:65314"/>
        <dbReference type="ChEBI" id="CHEBI:65315"/>
        <dbReference type="EC" id="5.4.99.25"/>
    </reaction>
</comment>
<reference evidence="8 9" key="1">
    <citation type="submission" date="2020-01" db="EMBL/GenBank/DDBJ databases">
        <title>Genome sequence of Desulfovibrio aerotolerans DSM 16695(T).</title>
        <authorList>
            <person name="Karnachuk O."/>
            <person name="Avakyan M."/>
            <person name="Mardanov A."/>
            <person name="Kadnikov V."/>
            <person name="Ravin N."/>
        </authorList>
    </citation>
    <scope>NUCLEOTIDE SEQUENCE [LARGE SCALE GENOMIC DNA]</scope>
    <source>
        <strain evidence="8 9">DSM 16695</strain>
    </source>
</reference>
<evidence type="ECO:0000256" key="2">
    <source>
        <dbReference type="ARBA" id="ARBA00005642"/>
    </source>
</evidence>
<feature type="domain" description="Pseudouridine synthase II N-terminal" evidence="6">
    <location>
        <begin position="34"/>
        <end position="180"/>
    </location>
</feature>
<evidence type="ECO:0000256" key="4">
    <source>
        <dbReference type="ARBA" id="ARBA00023235"/>
    </source>
</evidence>
<dbReference type="InterPro" id="IPR002501">
    <property type="entry name" value="PsdUridine_synth_N"/>
</dbReference>
<dbReference type="PANTHER" id="PTHR13767">
    <property type="entry name" value="TRNA-PSEUDOURIDINE SYNTHASE"/>
    <property type="match status" value="1"/>
</dbReference>
<dbReference type="CDD" id="cd02573">
    <property type="entry name" value="PseudoU_synth_EcTruB"/>
    <property type="match status" value="1"/>
</dbReference>
<evidence type="ECO:0000256" key="3">
    <source>
        <dbReference type="ARBA" id="ARBA00022694"/>
    </source>
</evidence>
<evidence type="ECO:0000256" key="5">
    <source>
        <dbReference type="HAMAP-Rule" id="MF_01080"/>
    </source>
</evidence>
<comment type="similarity">
    <text evidence="2 5">Belongs to the pseudouridine synthase TruB family. Type 1 subfamily.</text>
</comment>
<dbReference type="OrthoDB" id="9802309at2"/>
<proteinExistence type="inferred from homology"/>
<dbReference type="HAMAP" id="MF_01080">
    <property type="entry name" value="TruB_bact"/>
    <property type="match status" value="1"/>
</dbReference>
<gene>
    <name evidence="5 8" type="primary">truB</name>
    <name evidence="8" type="ORF">GTA51_17090</name>
</gene>
<keyword evidence="4 5" id="KW-0413">Isomerase</keyword>
<dbReference type="GO" id="GO:1990481">
    <property type="term" value="P:mRNA pseudouridine synthesis"/>
    <property type="evidence" value="ECO:0007669"/>
    <property type="project" value="TreeGrafter"/>
</dbReference>
<organism evidence="8 9">
    <name type="scientific">Solidesulfovibrio aerotolerans</name>
    <dbReference type="NCBI Taxonomy" id="295255"/>
    <lineage>
        <taxon>Bacteria</taxon>
        <taxon>Pseudomonadati</taxon>
        <taxon>Thermodesulfobacteriota</taxon>
        <taxon>Desulfovibrionia</taxon>
        <taxon>Desulfovibrionales</taxon>
        <taxon>Desulfovibrionaceae</taxon>
        <taxon>Solidesulfovibrio</taxon>
    </lineage>
</organism>
<comment type="function">
    <text evidence="5">Responsible for synthesis of pseudouridine from uracil-55 in the psi GC loop of transfer RNAs.</text>
</comment>
<evidence type="ECO:0000313" key="9">
    <source>
        <dbReference type="Proteomes" id="UP000482487"/>
    </source>
</evidence>
<dbReference type="Gene3D" id="3.30.2350.10">
    <property type="entry name" value="Pseudouridine synthase"/>
    <property type="match status" value="1"/>
</dbReference>
<feature type="active site" description="Nucleophile" evidence="5">
    <location>
        <position position="47"/>
    </location>
</feature>
<comment type="caution">
    <text evidence="8">The sequence shown here is derived from an EMBL/GenBank/DDBJ whole genome shotgun (WGS) entry which is preliminary data.</text>
</comment>
<dbReference type="InterPro" id="IPR032819">
    <property type="entry name" value="TruB_C"/>
</dbReference>
<dbReference type="Pfam" id="PF16198">
    <property type="entry name" value="TruB_C_2"/>
    <property type="match status" value="1"/>
</dbReference>
<dbReference type="RefSeq" id="WP_160963219.1">
    <property type="nucleotide sequence ID" value="NZ_WVUD01000044.1"/>
</dbReference>
<dbReference type="SUPFAM" id="SSF55120">
    <property type="entry name" value="Pseudouridine synthase"/>
    <property type="match status" value="1"/>
</dbReference>
<keyword evidence="9" id="KW-1185">Reference proteome</keyword>
<evidence type="ECO:0000259" key="7">
    <source>
        <dbReference type="Pfam" id="PF16198"/>
    </source>
</evidence>
<dbReference type="Proteomes" id="UP000482487">
    <property type="component" value="Unassembled WGS sequence"/>
</dbReference>
<keyword evidence="3 5" id="KW-0819">tRNA processing</keyword>
<sequence>MAERKYPLPQLHGVLVLDKPTGPTSTWCLTAIKRLGQKKIGHAGTLDPLAAGVLVVLLGEATKIAPYVMAGEKTYLGALTLGQTTDTYDSQGTVTATAPWEHVTAEVLAQAINSWQELTSQEVPPYSAAKHQGRPLYELARKGLAAPVKVKDISVFDARAVSVDPPSATFRVRVSAGVYIRSLVHSLGTRMQCGAIMTALTREASRPFELTQAHSLDDILADPQSLPGRIIPLEAALPHWPTVVLSDAAAEPVRRGIRIPVGDGYPEGTFAMLVSQTRLPLALARAEVMDGQLRWAIVRGLFGDPQPARRDGTDAPARPSTP</sequence>
<evidence type="ECO:0000256" key="1">
    <source>
        <dbReference type="ARBA" id="ARBA00000385"/>
    </source>
</evidence>
<evidence type="ECO:0000313" key="8">
    <source>
        <dbReference type="EMBL" id="MYL84831.1"/>
    </source>
</evidence>
<dbReference type="PANTHER" id="PTHR13767:SF2">
    <property type="entry name" value="PSEUDOURIDYLATE SYNTHASE TRUB1"/>
    <property type="match status" value="1"/>
</dbReference>
<name>A0A7C9N3S5_9BACT</name>
<feature type="domain" description="tRNA pseudouridylate synthase B C-terminal" evidence="7">
    <location>
        <begin position="181"/>
        <end position="237"/>
    </location>
</feature>
<dbReference type="NCBIfam" id="TIGR00431">
    <property type="entry name" value="TruB"/>
    <property type="match status" value="1"/>
</dbReference>
<dbReference type="Pfam" id="PF01509">
    <property type="entry name" value="TruB_N"/>
    <property type="match status" value="1"/>
</dbReference>
<dbReference type="InterPro" id="IPR020103">
    <property type="entry name" value="PsdUridine_synth_cat_dom_sf"/>
</dbReference>